<reference evidence="1 2" key="1">
    <citation type="submission" date="2020-07" db="EMBL/GenBank/DDBJ databases">
        <authorList>
            <person name="Sun Q."/>
        </authorList>
    </citation>
    <scope>NUCLEOTIDE SEQUENCE [LARGE SCALE GENOMIC DNA]</scope>
    <source>
        <strain evidence="1 2">CGMCC 1.13654</strain>
    </source>
</reference>
<evidence type="ECO:0000313" key="2">
    <source>
        <dbReference type="Proteomes" id="UP000570166"/>
    </source>
</evidence>
<keyword evidence="2" id="KW-1185">Reference proteome</keyword>
<evidence type="ECO:0000313" key="1">
    <source>
        <dbReference type="EMBL" id="MBA2934149.1"/>
    </source>
</evidence>
<accession>A0A838L6P1</accession>
<protein>
    <submittedName>
        <fullName evidence="1">Uncharacterized protein</fullName>
    </submittedName>
</protein>
<comment type="caution">
    <text evidence="1">The sequence shown here is derived from an EMBL/GenBank/DDBJ whole genome shotgun (WGS) entry which is preliminary data.</text>
</comment>
<dbReference type="RefSeq" id="WP_160365664.1">
    <property type="nucleotide sequence ID" value="NZ_JACEIB010000006.1"/>
</dbReference>
<dbReference type="EMBL" id="JACEIB010000006">
    <property type="protein sequence ID" value="MBA2934149.1"/>
    <property type="molecule type" value="Genomic_DNA"/>
</dbReference>
<proteinExistence type="predicted"/>
<dbReference type="Proteomes" id="UP000570166">
    <property type="component" value="Unassembled WGS sequence"/>
</dbReference>
<dbReference type="AlphaFoldDB" id="A0A838L6P1"/>
<organism evidence="1 2">
    <name type="scientific">Sphingomonas chungangi</name>
    <dbReference type="NCBI Taxonomy" id="2683589"/>
    <lineage>
        <taxon>Bacteria</taxon>
        <taxon>Pseudomonadati</taxon>
        <taxon>Pseudomonadota</taxon>
        <taxon>Alphaproteobacteria</taxon>
        <taxon>Sphingomonadales</taxon>
        <taxon>Sphingomonadaceae</taxon>
        <taxon>Sphingomonas</taxon>
    </lineage>
</organism>
<name>A0A838L6P1_9SPHN</name>
<sequence length="67" mass="7781">MGLICAAFGHNRVQGRAWHDGVEWRTSCRRCRKPMVKDAISGHWLLYRSGEDEQAPPFARLDKPMRQ</sequence>
<gene>
    <name evidence="1" type="ORF">HZF05_08555</name>
</gene>